<reference evidence="2" key="1">
    <citation type="submission" date="2023-02" db="EMBL/GenBank/DDBJ databases">
        <title>Genome of toxic invasive species Heracleum sosnowskyi carries increased number of genes despite the absence of recent whole-genome duplications.</title>
        <authorList>
            <person name="Schelkunov M."/>
            <person name="Shtratnikova V."/>
            <person name="Makarenko M."/>
            <person name="Klepikova A."/>
            <person name="Omelchenko D."/>
            <person name="Novikova G."/>
            <person name="Obukhova E."/>
            <person name="Bogdanov V."/>
            <person name="Penin A."/>
            <person name="Logacheva M."/>
        </authorList>
    </citation>
    <scope>NUCLEOTIDE SEQUENCE</scope>
    <source>
        <strain evidence="2">Hsosn_3</strain>
        <tissue evidence="2">Leaf</tissue>
    </source>
</reference>
<dbReference type="PANTHER" id="PTHR21561:SF25">
    <property type="entry name" value="OS03G0811500 PROTEIN"/>
    <property type="match status" value="1"/>
</dbReference>
<gene>
    <name evidence="2" type="ORF">POM88_041638</name>
</gene>
<feature type="compositionally biased region" description="Basic and acidic residues" evidence="1">
    <location>
        <begin position="276"/>
        <end position="290"/>
    </location>
</feature>
<feature type="compositionally biased region" description="Basic and acidic residues" evidence="1">
    <location>
        <begin position="142"/>
        <end position="157"/>
    </location>
</feature>
<dbReference type="GO" id="GO:0006338">
    <property type="term" value="P:chromatin remodeling"/>
    <property type="evidence" value="ECO:0007669"/>
    <property type="project" value="InterPro"/>
</dbReference>
<protein>
    <submittedName>
        <fullName evidence="2">Dentin sialophosphoprotein-like</fullName>
    </submittedName>
</protein>
<proteinExistence type="predicted"/>
<evidence type="ECO:0000313" key="3">
    <source>
        <dbReference type="Proteomes" id="UP001237642"/>
    </source>
</evidence>
<feature type="compositionally biased region" description="Basic and acidic residues" evidence="1">
    <location>
        <begin position="50"/>
        <end position="72"/>
    </location>
</feature>
<comment type="caution">
    <text evidence="2">The sequence shown here is derived from an EMBL/GenBank/DDBJ whole genome shotgun (WGS) entry which is preliminary data.</text>
</comment>
<dbReference type="AlphaFoldDB" id="A0AAD8MAX1"/>
<name>A0AAD8MAX1_9APIA</name>
<feature type="region of interest" description="Disordered" evidence="1">
    <location>
        <begin position="133"/>
        <end position="194"/>
    </location>
</feature>
<evidence type="ECO:0000256" key="1">
    <source>
        <dbReference type="SAM" id="MobiDB-lite"/>
    </source>
</evidence>
<accession>A0AAD8MAX1</accession>
<dbReference type="PANTHER" id="PTHR21561">
    <property type="entry name" value="INO80 COMPLEX SUBUNIT B"/>
    <property type="match status" value="1"/>
</dbReference>
<feature type="compositionally biased region" description="Basic residues" evidence="1">
    <location>
        <begin position="266"/>
        <end position="275"/>
    </location>
</feature>
<feature type="compositionally biased region" description="Basic and acidic residues" evidence="1">
    <location>
        <begin position="167"/>
        <end position="194"/>
    </location>
</feature>
<keyword evidence="3" id="KW-1185">Reference proteome</keyword>
<feature type="region of interest" description="Disordered" evidence="1">
    <location>
        <begin position="50"/>
        <end position="87"/>
    </location>
</feature>
<organism evidence="2 3">
    <name type="scientific">Heracleum sosnowskyi</name>
    <dbReference type="NCBI Taxonomy" id="360622"/>
    <lineage>
        <taxon>Eukaryota</taxon>
        <taxon>Viridiplantae</taxon>
        <taxon>Streptophyta</taxon>
        <taxon>Embryophyta</taxon>
        <taxon>Tracheophyta</taxon>
        <taxon>Spermatophyta</taxon>
        <taxon>Magnoliopsida</taxon>
        <taxon>eudicotyledons</taxon>
        <taxon>Gunneridae</taxon>
        <taxon>Pentapetalae</taxon>
        <taxon>asterids</taxon>
        <taxon>campanulids</taxon>
        <taxon>Apiales</taxon>
        <taxon>Apiaceae</taxon>
        <taxon>Apioideae</taxon>
        <taxon>apioid superclade</taxon>
        <taxon>Tordylieae</taxon>
        <taxon>Tordyliinae</taxon>
        <taxon>Heracleum</taxon>
    </lineage>
</organism>
<dbReference type="EMBL" id="JAUIZM010000009">
    <property type="protein sequence ID" value="KAK1366077.1"/>
    <property type="molecule type" value="Genomic_DNA"/>
</dbReference>
<sequence>MCGNNSSSFFGCVLLDVYDEDISPLDKNSGLKGIPWKDFPKGDFIHMKEIPTGKTRDKNISRKQAEKSDQARKNKRVSKKRELNGEFDDDDDEIRYLEKLKTSKVAAGCRGIVKESGTKERSLSKVLKVGNLENAKDFGPSRSDKDGKKAKLERVQEYTDYEEEEKLSEGEPEGKQKKLGKDIIDSPAESKREIGLTTRQRCLVSRKDSSYVAGASAIEFPNGLPPPRPRTQKEKLMEVEQQLKKLGSRRLRQSEKYSVKNQDSSRKKRGDKLKKRQEELAEERAATKYY</sequence>
<dbReference type="Proteomes" id="UP001237642">
    <property type="component" value="Unassembled WGS sequence"/>
</dbReference>
<dbReference type="InterPro" id="IPR029523">
    <property type="entry name" value="INO80B/Ies2"/>
</dbReference>
<feature type="region of interest" description="Disordered" evidence="1">
    <location>
        <begin position="242"/>
        <end position="290"/>
    </location>
</feature>
<dbReference type="GO" id="GO:0031011">
    <property type="term" value="C:Ino80 complex"/>
    <property type="evidence" value="ECO:0007669"/>
    <property type="project" value="InterPro"/>
</dbReference>
<evidence type="ECO:0000313" key="2">
    <source>
        <dbReference type="EMBL" id="KAK1366077.1"/>
    </source>
</evidence>
<reference evidence="2" key="2">
    <citation type="submission" date="2023-05" db="EMBL/GenBank/DDBJ databases">
        <authorList>
            <person name="Schelkunov M.I."/>
        </authorList>
    </citation>
    <scope>NUCLEOTIDE SEQUENCE</scope>
    <source>
        <strain evidence="2">Hsosn_3</strain>
        <tissue evidence="2">Leaf</tissue>
    </source>
</reference>